<feature type="transmembrane region" description="Helical" evidence="6">
    <location>
        <begin position="68"/>
        <end position="87"/>
    </location>
</feature>
<feature type="transmembrane region" description="Helical" evidence="6">
    <location>
        <begin position="246"/>
        <end position="264"/>
    </location>
</feature>
<feature type="transmembrane region" description="Helical" evidence="6">
    <location>
        <begin position="276"/>
        <end position="303"/>
    </location>
</feature>
<dbReference type="PANTHER" id="PTHR23526">
    <property type="entry name" value="INTEGRAL MEMBRANE TRANSPORT PROTEIN-RELATED"/>
    <property type="match status" value="1"/>
</dbReference>
<feature type="transmembrane region" description="Helical" evidence="6">
    <location>
        <begin position="155"/>
        <end position="176"/>
    </location>
</feature>
<feature type="transmembrane region" description="Helical" evidence="6">
    <location>
        <begin position="93"/>
        <end position="115"/>
    </location>
</feature>
<feature type="transmembrane region" description="Helical" evidence="6">
    <location>
        <begin position="7"/>
        <end position="25"/>
    </location>
</feature>
<reference evidence="8 9" key="1">
    <citation type="submission" date="2019-07" db="EMBL/GenBank/DDBJ databases">
        <authorList>
            <person name="Kim J."/>
        </authorList>
    </citation>
    <scope>NUCLEOTIDE SEQUENCE [LARGE SCALE GENOMIC DNA]</scope>
    <source>
        <strain evidence="8 9">N4</strain>
    </source>
</reference>
<feature type="transmembrane region" description="Helical" evidence="6">
    <location>
        <begin position="214"/>
        <end position="234"/>
    </location>
</feature>
<evidence type="ECO:0000256" key="1">
    <source>
        <dbReference type="ARBA" id="ARBA00004651"/>
    </source>
</evidence>
<accession>A0A559IWH9</accession>
<evidence type="ECO:0000256" key="4">
    <source>
        <dbReference type="ARBA" id="ARBA00022989"/>
    </source>
</evidence>
<name>A0A559IWH9_9BACL</name>
<comment type="subcellular location">
    <subcellularLocation>
        <location evidence="1">Cell membrane</location>
        <topology evidence="1">Multi-pass membrane protein</topology>
    </subcellularLocation>
</comment>
<evidence type="ECO:0000256" key="6">
    <source>
        <dbReference type="SAM" id="Phobius"/>
    </source>
</evidence>
<feature type="transmembrane region" description="Helical" evidence="6">
    <location>
        <begin position="37"/>
        <end position="56"/>
    </location>
</feature>
<keyword evidence="9" id="KW-1185">Reference proteome</keyword>
<dbReference type="InterPro" id="IPR001958">
    <property type="entry name" value="Tet-R_TetA/multi-R_MdtG-like"/>
</dbReference>
<dbReference type="EMBL" id="VNJK01000001">
    <property type="protein sequence ID" value="TVX91951.1"/>
    <property type="molecule type" value="Genomic_DNA"/>
</dbReference>
<dbReference type="PANTHER" id="PTHR23526:SF4">
    <property type="entry name" value="INTEGRAL MEMBRANE TRANSPORT PROTEIN"/>
    <property type="match status" value="1"/>
</dbReference>
<dbReference type="PRINTS" id="PR01035">
    <property type="entry name" value="TCRTETA"/>
</dbReference>
<dbReference type="Pfam" id="PF07690">
    <property type="entry name" value="MFS_1"/>
    <property type="match status" value="2"/>
</dbReference>
<organism evidence="8 9">
    <name type="scientific">Paenibacillus agilis</name>
    <dbReference type="NCBI Taxonomy" id="3020863"/>
    <lineage>
        <taxon>Bacteria</taxon>
        <taxon>Bacillati</taxon>
        <taxon>Bacillota</taxon>
        <taxon>Bacilli</taxon>
        <taxon>Bacillales</taxon>
        <taxon>Paenibacillaceae</taxon>
        <taxon>Paenibacillus</taxon>
    </lineage>
</organism>
<dbReference type="GO" id="GO:0005886">
    <property type="term" value="C:plasma membrane"/>
    <property type="evidence" value="ECO:0007669"/>
    <property type="project" value="UniProtKB-SubCell"/>
</dbReference>
<dbReference type="InterPro" id="IPR020846">
    <property type="entry name" value="MFS_dom"/>
</dbReference>
<dbReference type="InterPro" id="IPR036259">
    <property type="entry name" value="MFS_trans_sf"/>
</dbReference>
<dbReference type="CDD" id="cd17325">
    <property type="entry name" value="MFS_MdtG_SLC18_like"/>
    <property type="match status" value="1"/>
</dbReference>
<sequence>MALLIRIYAIIFGMETMLYMTRPVISLLGTQLGASTFDIGLLTASYAFLPVIFAIYLGKMTDRIGDKIPNIAGVIGMMIGMFLPYVWPSLTALYISQMIIGISRIMVTISLQNMVGRIAAPAQRDQYYGWLSMSVALGGVFGPIIGGYIAHNTSYVHTFFISVLVGIIPFLLSWFIPDQRGERSLPALNHSKSNNPDAGGGSFSLLRSTTLRKALLSSALVLYSRDIFVAYFPLLGAEWGMSDIGIGWIIAIQSMAMVAVRLFLSPLTKRYSREVVLIGSILIAGIAFMFVPLTTPFILMAVISTAMGLGLGCGQPLSMTTIFNASPPDRTGEVLGLRLSTNRLSQVVAPLFFGFIGASAGIASVFYLSGIFLIGGALLTRTSSSEVEEHSKTSGL</sequence>
<dbReference type="GO" id="GO:0022857">
    <property type="term" value="F:transmembrane transporter activity"/>
    <property type="evidence" value="ECO:0007669"/>
    <property type="project" value="InterPro"/>
</dbReference>
<evidence type="ECO:0000256" key="3">
    <source>
        <dbReference type="ARBA" id="ARBA00022692"/>
    </source>
</evidence>
<evidence type="ECO:0000313" key="9">
    <source>
        <dbReference type="Proteomes" id="UP000318102"/>
    </source>
</evidence>
<feature type="transmembrane region" description="Helical" evidence="6">
    <location>
        <begin position="347"/>
        <end position="374"/>
    </location>
</feature>
<dbReference type="RefSeq" id="WP_144986941.1">
    <property type="nucleotide sequence ID" value="NZ_VNJK01000001.1"/>
</dbReference>
<evidence type="ECO:0000313" key="8">
    <source>
        <dbReference type="EMBL" id="TVX91951.1"/>
    </source>
</evidence>
<dbReference type="Gene3D" id="1.20.1250.20">
    <property type="entry name" value="MFS general substrate transporter like domains"/>
    <property type="match status" value="1"/>
</dbReference>
<dbReference type="PROSITE" id="PS50850">
    <property type="entry name" value="MFS"/>
    <property type="match status" value="1"/>
</dbReference>
<evidence type="ECO:0000259" key="7">
    <source>
        <dbReference type="PROSITE" id="PS50850"/>
    </source>
</evidence>
<dbReference type="SUPFAM" id="SSF103473">
    <property type="entry name" value="MFS general substrate transporter"/>
    <property type="match status" value="1"/>
</dbReference>
<dbReference type="AlphaFoldDB" id="A0A559IWH9"/>
<dbReference type="InterPro" id="IPR011701">
    <property type="entry name" value="MFS"/>
</dbReference>
<evidence type="ECO:0000256" key="2">
    <source>
        <dbReference type="ARBA" id="ARBA00022448"/>
    </source>
</evidence>
<keyword evidence="5 6" id="KW-0472">Membrane</keyword>
<dbReference type="Proteomes" id="UP000318102">
    <property type="component" value="Unassembled WGS sequence"/>
</dbReference>
<dbReference type="OrthoDB" id="4822895at2"/>
<protein>
    <submittedName>
        <fullName evidence="8">MFS transporter</fullName>
    </submittedName>
</protein>
<feature type="domain" description="Major facilitator superfamily (MFS) profile" evidence="7">
    <location>
        <begin position="1"/>
        <end position="388"/>
    </location>
</feature>
<dbReference type="InterPro" id="IPR052528">
    <property type="entry name" value="Sugar_transport-like"/>
</dbReference>
<proteinExistence type="predicted"/>
<feature type="transmembrane region" description="Helical" evidence="6">
    <location>
        <begin position="127"/>
        <end position="149"/>
    </location>
</feature>
<keyword evidence="3 6" id="KW-0812">Transmembrane</keyword>
<keyword evidence="2" id="KW-0813">Transport</keyword>
<evidence type="ECO:0000256" key="5">
    <source>
        <dbReference type="ARBA" id="ARBA00023136"/>
    </source>
</evidence>
<comment type="caution">
    <text evidence="8">The sequence shown here is derived from an EMBL/GenBank/DDBJ whole genome shotgun (WGS) entry which is preliminary data.</text>
</comment>
<keyword evidence="4 6" id="KW-1133">Transmembrane helix</keyword>
<gene>
    <name evidence="8" type="ORF">FPZ44_02095</name>
</gene>